<proteinExistence type="predicted"/>
<accession>A0A6A6I8B9</accession>
<keyword evidence="2" id="KW-0812">Transmembrane</keyword>
<keyword evidence="2" id="KW-1133">Transmembrane helix</keyword>
<dbReference type="PANTHER" id="PTHR37049:SF4">
    <property type="entry name" value="RHODANESE DOMAIN-CONTAINING PROTEIN"/>
    <property type="match status" value="1"/>
</dbReference>
<dbReference type="InterPro" id="IPR029045">
    <property type="entry name" value="ClpP/crotonase-like_dom_sf"/>
</dbReference>
<feature type="chain" id="PRO_5025539825" evidence="3">
    <location>
        <begin position="19"/>
        <end position="772"/>
    </location>
</feature>
<feature type="domain" description="CPAF-like PDZ" evidence="5">
    <location>
        <begin position="177"/>
        <end position="288"/>
    </location>
</feature>
<dbReference type="InterPro" id="IPR005151">
    <property type="entry name" value="Tail-specific_protease"/>
</dbReference>
<dbReference type="EMBL" id="ML987199">
    <property type="protein sequence ID" value="KAF2246202.1"/>
    <property type="molecule type" value="Genomic_DNA"/>
</dbReference>
<evidence type="ECO:0000259" key="5">
    <source>
        <dbReference type="Pfam" id="PF23658"/>
    </source>
</evidence>
<organism evidence="6 7">
    <name type="scientific">Trematosphaeria pertusa</name>
    <dbReference type="NCBI Taxonomy" id="390896"/>
    <lineage>
        <taxon>Eukaryota</taxon>
        <taxon>Fungi</taxon>
        <taxon>Dikarya</taxon>
        <taxon>Ascomycota</taxon>
        <taxon>Pezizomycotina</taxon>
        <taxon>Dothideomycetes</taxon>
        <taxon>Pleosporomycetidae</taxon>
        <taxon>Pleosporales</taxon>
        <taxon>Massarineae</taxon>
        <taxon>Trematosphaeriaceae</taxon>
        <taxon>Trematosphaeria</taxon>
    </lineage>
</organism>
<feature type="compositionally biased region" description="Polar residues" evidence="1">
    <location>
        <begin position="704"/>
        <end position="713"/>
    </location>
</feature>
<sequence>MRPFAVLPALIAVAAAQAESFSFATTQVETSLGNVEPTATETLSGPIETGRACSQIAQFVDDSSLEYPSVEAELALACLKSVPIIKSAASLTITSLKQMLEFQSTLSYLKSPPEGYPNDGVDLMAGLDDIDSKVTNGDYDNEYDFENDIAALLVKAHDGHLSFGGMAYGGAFRWRRNRQIALMSASSDGKEAPKVWAIQDFNQTGASFTPSAITQIDGKDAAQFLEEESLLNAYHDPDTRYNAMFYMQPAENYGYFTNPRFYPGPSVNITFENGTSNEFQNAAIVLDSNAWSYVTDGESFYETFVVPSTSSKRLKRSPHSLPRHLENPREAELSRRYVPEEYPTPVIEHSASDVPLAGYFIDTSAGTIGILMAQTFNTESNSDSEEFQAVVQQYIAEAQSRNVAKHIIDLRTNGGGKILLGYDMYLQFFPSQEPQLMSRWRGNQASELFGQTISSISSLTSSDGELYTSPFNFHSYLDKDNNEYTAWGDMYPPSVFNSDNFTDLLRYNLSDPLTTSSDRYSIGVTMTGYGDRSNFTDDPFKAEDIVLLSDGICASTCSLFTELMVQQSGVKTLAVGGRPGAGPMQPVGGTKGSLVLQSDYLVSISAYVIQSFASSLAEANQWAEFLPNPFGIMATDASINFQDNIRKGLEQDGIPTQFLNDTASCRIWYEPSHLLNVTALWDKAAQVAFGKDGGLDEDACISGSVTSEEAQQGQGEGNPTSGGGGSGTTSSSPSSSKGAASSIARPPQGSWTAIVVCGAVVVGSMAFGASLV</sequence>
<feature type="domain" description="Tail specific protease" evidence="4">
    <location>
        <begin position="368"/>
        <end position="564"/>
    </location>
</feature>
<feature type="compositionally biased region" description="Low complexity" evidence="1">
    <location>
        <begin position="728"/>
        <end position="742"/>
    </location>
</feature>
<protein>
    <submittedName>
        <fullName evidence="6">Peptidase S41 family protein-like protein</fullName>
    </submittedName>
</protein>
<evidence type="ECO:0000259" key="4">
    <source>
        <dbReference type="Pfam" id="PF03572"/>
    </source>
</evidence>
<dbReference type="PANTHER" id="PTHR37049">
    <property type="entry name" value="PEPTIDASE S41 FAMILY PROTEIN"/>
    <property type="match status" value="1"/>
</dbReference>
<dbReference type="SUPFAM" id="SSF52096">
    <property type="entry name" value="ClpP/crotonase"/>
    <property type="match status" value="1"/>
</dbReference>
<dbReference type="Proteomes" id="UP000800094">
    <property type="component" value="Unassembled WGS sequence"/>
</dbReference>
<feature type="region of interest" description="Disordered" evidence="1">
    <location>
        <begin position="704"/>
        <end position="746"/>
    </location>
</feature>
<feature type="signal peptide" evidence="3">
    <location>
        <begin position="1"/>
        <end position="18"/>
    </location>
</feature>
<feature type="transmembrane region" description="Helical" evidence="2">
    <location>
        <begin position="751"/>
        <end position="771"/>
    </location>
</feature>
<name>A0A6A6I8B9_9PLEO</name>
<dbReference type="GO" id="GO:0008236">
    <property type="term" value="F:serine-type peptidase activity"/>
    <property type="evidence" value="ECO:0007669"/>
    <property type="project" value="InterPro"/>
</dbReference>
<evidence type="ECO:0000256" key="3">
    <source>
        <dbReference type="SAM" id="SignalP"/>
    </source>
</evidence>
<keyword evidence="2" id="KW-0472">Membrane</keyword>
<dbReference type="InterPro" id="IPR056186">
    <property type="entry name" value="PDZ_CPAF-rel"/>
</dbReference>
<evidence type="ECO:0000256" key="1">
    <source>
        <dbReference type="SAM" id="MobiDB-lite"/>
    </source>
</evidence>
<dbReference type="Gene3D" id="3.90.226.10">
    <property type="entry name" value="2-enoyl-CoA Hydratase, Chain A, domain 1"/>
    <property type="match status" value="1"/>
</dbReference>
<evidence type="ECO:0000313" key="6">
    <source>
        <dbReference type="EMBL" id="KAF2246202.1"/>
    </source>
</evidence>
<feature type="compositionally biased region" description="Gly residues" evidence="1">
    <location>
        <begin position="714"/>
        <end position="727"/>
    </location>
</feature>
<keyword evidence="3" id="KW-0732">Signal</keyword>
<evidence type="ECO:0000313" key="7">
    <source>
        <dbReference type="Proteomes" id="UP000800094"/>
    </source>
</evidence>
<gene>
    <name evidence="6" type="ORF">BU26DRAFT_432181</name>
</gene>
<dbReference type="Pfam" id="PF23658">
    <property type="entry name" value="PDZ_CPAF_rel"/>
    <property type="match status" value="1"/>
</dbReference>
<dbReference type="InterPro" id="IPR052766">
    <property type="entry name" value="S41A_metabolite_peptidase"/>
</dbReference>
<reference evidence="6" key="1">
    <citation type="journal article" date="2020" name="Stud. Mycol.">
        <title>101 Dothideomycetes genomes: a test case for predicting lifestyles and emergence of pathogens.</title>
        <authorList>
            <person name="Haridas S."/>
            <person name="Albert R."/>
            <person name="Binder M."/>
            <person name="Bloem J."/>
            <person name="Labutti K."/>
            <person name="Salamov A."/>
            <person name="Andreopoulos B."/>
            <person name="Baker S."/>
            <person name="Barry K."/>
            <person name="Bills G."/>
            <person name="Bluhm B."/>
            <person name="Cannon C."/>
            <person name="Castanera R."/>
            <person name="Culley D."/>
            <person name="Daum C."/>
            <person name="Ezra D."/>
            <person name="Gonzalez J."/>
            <person name="Henrissat B."/>
            <person name="Kuo A."/>
            <person name="Liang C."/>
            <person name="Lipzen A."/>
            <person name="Lutzoni F."/>
            <person name="Magnuson J."/>
            <person name="Mondo S."/>
            <person name="Nolan M."/>
            <person name="Ohm R."/>
            <person name="Pangilinan J."/>
            <person name="Park H.-J."/>
            <person name="Ramirez L."/>
            <person name="Alfaro M."/>
            <person name="Sun H."/>
            <person name="Tritt A."/>
            <person name="Yoshinaga Y."/>
            <person name="Zwiers L.-H."/>
            <person name="Turgeon B."/>
            <person name="Goodwin S."/>
            <person name="Spatafora J."/>
            <person name="Crous P."/>
            <person name="Grigoriev I."/>
        </authorList>
    </citation>
    <scope>NUCLEOTIDE SEQUENCE</scope>
    <source>
        <strain evidence="6">CBS 122368</strain>
    </source>
</reference>
<evidence type="ECO:0000256" key="2">
    <source>
        <dbReference type="SAM" id="Phobius"/>
    </source>
</evidence>
<keyword evidence="7" id="KW-1185">Reference proteome</keyword>
<dbReference type="RefSeq" id="XP_033681206.1">
    <property type="nucleotide sequence ID" value="XM_033823961.1"/>
</dbReference>
<dbReference type="AlphaFoldDB" id="A0A6A6I8B9"/>
<dbReference type="OrthoDB" id="27214at2759"/>
<dbReference type="GO" id="GO:0006508">
    <property type="term" value="P:proteolysis"/>
    <property type="evidence" value="ECO:0007669"/>
    <property type="project" value="InterPro"/>
</dbReference>
<dbReference type="GeneID" id="54577291"/>
<dbReference type="Pfam" id="PF03572">
    <property type="entry name" value="Peptidase_S41"/>
    <property type="match status" value="1"/>
</dbReference>